<protein>
    <submittedName>
        <fullName evidence="1">Uncharacterized protein</fullName>
    </submittedName>
</protein>
<dbReference type="InParanoid" id="A0A165JR50"/>
<proteinExistence type="predicted"/>
<organism evidence="1 2">
    <name type="scientific">Exidia glandulosa HHB12029</name>
    <dbReference type="NCBI Taxonomy" id="1314781"/>
    <lineage>
        <taxon>Eukaryota</taxon>
        <taxon>Fungi</taxon>
        <taxon>Dikarya</taxon>
        <taxon>Basidiomycota</taxon>
        <taxon>Agaricomycotina</taxon>
        <taxon>Agaricomycetes</taxon>
        <taxon>Auriculariales</taxon>
        <taxon>Exidiaceae</taxon>
        <taxon>Exidia</taxon>
    </lineage>
</organism>
<evidence type="ECO:0000313" key="1">
    <source>
        <dbReference type="EMBL" id="KZV95214.1"/>
    </source>
</evidence>
<evidence type="ECO:0000313" key="2">
    <source>
        <dbReference type="Proteomes" id="UP000077266"/>
    </source>
</evidence>
<accession>A0A165JR50</accession>
<gene>
    <name evidence="1" type="ORF">EXIGLDRAFT_735819</name>
</gene>
<dbReference type="Proteomes" id="UP000077266">
    <property type="component" value="Unassembled WGS sequence"/>
</dbReference>
<name>A0A165JR50_EXIGL</name>
<sequence length="157" mass="17822">MLTSVIHGQHCDDSSAPGSVSMRCSWHASFSRLPIIALDKTLRCLLQARRRCDAGLVNNSYSEAMGRTGSPVSSKEWMSRCTLDVVGDTGRPDFFLLLRPNRLLTRYLIGELSAMTQNLQVMDLGRMLDLRRRDYIWDAFKGFSTYLQPFLVVSERV</sequence>
<keyword evidence="2" id="KW-1185">Reference proteome</keyword>
<dbReference type="EMBL" id="KV425961">
    <property type="protein sequence ID" value="KZV95214.1"/>
    <property type="molecule type" value="Genomic_DNA"/>
</dbReference>
<dbReference type="AlphaFoldDB" id="A0A165JR50"/>
<reference evidence="1 2" key="1">
    <citation type="journal article" date="2016" name="Mol. Biol. Evol.">
        <title>Comparative Genomics of Early-Diverging Mushroom-Forming Fungi Provides Insights into the Origins of Lignocellulose Decay Capabilities.</title>
        <authorList>
            <person name="Nagy L.G."/>
            <person name="Riley R."/>
            <person name="Tritt A."/>
            <person name="Adam C."/>
            <person name="Daum C."/>
            <person name="Floudas D."/>
            <person name="Sun H."/>
            <person name="Yadav J.S."/>
            <person name="Pangilinan J."/>
            <person name="Larsson K.H."/>
            <person name="Matsuura K."/>
            <person name="Barry K."/>
            <person name="Labutti K."/>
            <person name="Kuo R."/>
            <person name="Ohm R.A."/>
            <person name="Bhattacharya S.S."/>
            <person name="Shirouzu T."/>
            <person name="Yoshinaga Y."/>
            <person name="Martin F.M."/>
            <person name="Grigoriev I.V."/>
            <person name="Hibbett D.S."/>
        </authorList>
    </citation>
    <scope>NUCLEOTIDE SEQUENCE [LARGE SCALE GENOMIC DNA]</scope>
    <source>
        <strain evidence="1 2">HHB12029</strain>
    </source>
</reference>